<dbReference type="RefSeq" id="WP_014202455.1">
    <property type="nucleotide sequence ID" value="NC_016599.1"/>
</dbReference>
<dbReference type="KEGG" id="oho:Oweho_2132"/>
<name>G8R439_OWEHD</name>
<dbReference type="Proteomes" id="UP000005631">
    <property type="component" value="Chromosome"/>
</dbReference>
<gene>
    <name evidence="1" type="ordered locus">Oweho_2132</name>
</gene>
<dbReference type="eggNOG" id="ENOG502ZT90">
    <property type="taxonomic scope" value="Bacteria"/>
</dbReference>
<dbReference type="EMBL" id="CP003156">
    <property type="protein sequence ID" value="AEV33106.1"/>
    <property type="molecule type" value="Genomic_DNA"/>
</dbReference>
<dbReference type="STRING" id="926562.Oweho_2132"/>
<dbReference type="PROSITE" id="PS51257">
    <property type="entry name" value="PROKAR_LIPOPROTEIN"/>
    <property type="match status" value="1"/>
</dbReference>
<evidence type="ECO:0000313" key="2">
    <source>
        <dbReference type="Proteomes" id="UP000005631"/>
    </source>
</evidence>
<organism evidence="1 2">
    <name type="scientific">Owenweeksia hongkongensis (strain DSM 17368 / CIP 108786 / JCM 12287 / NRRL B-23963 / UST20020801)</name>
    <dbReference type="NCBI Taxonomy" id="926562"/>
    <lineage>
        <taxon>Bacteria</taxon>
        <taxon>Pseudomonadati</taxon>
        <taxon>Bacteroidota</taxon>
        <taxon>Flavobacteriia</taxon>
        <taxon>Flavobacteriales</taxon>
        <taxon>Owenweeksiaceae</taxon>
        <taxon>Owenweeksia</taxon>
    </lineage>
</organism>
<reference evidence="1 2" key="1">
    <citation type="journal article" date="2012" name="Stand. Genomic Sci.">
        <title>Genome sequence of the orange-pigmented seawater bacterium Owenweeksia hongkongensis type strain (UST20020801(T)).</title>
        <authorList>
            <person name="Riedel T."/>
            <person name="Held B."/>
            <person name="Nolan M."/>
            <person name="Lucas S."/>
            <person name="Lapidus A."/>
            <person name="Tice H."/>
            <person name="Del Rio T.G."/>
            <person name="Cheng J.F."/>
            <person name="Han C."/>
            <person name="Tapia R."/>
            <person name="Goodwin L.A."/>
            <person name="Pitluck S."/>
            <person name="Liolios K."/>
            <person name="Mavromatis K."/>
            <person name="Pagani I."/>
            <person name="Ivanova N."/>
            <person name="Mikhailova N."/>
            <person name="Pati A."/>
            <person name="Chen A."/>
            <person name="Palaniappan K."/>
            <person name="Rohde M."/>
            <person name="Tindall B.J."/>
            <person name="Detter J.C."/>
            <person name="Goker M."/>
            <person name="Woyke T."/>
            <person name="Bristow J."/>
            <person name="Eisen J.A."/>
            <person name="Markowitz V."/>
            <person name="Hugenholtz P."/>
            <person name="Klenk H.P."/>
            <person name="Kyrpides N.C."/>
        </authorList>
    </citation>
    <scope>NUCLEOTIDE SEQUENCE</scope>
    <source>
        <strain evidence="2">DSM 17368 / JCM 12287 / NRRL B-23963</strain>
    </source>
</reference>
<protein>
    <recommendedName>
        <fullName evidence="3">Lipocalin-like domain-containing protein</fullName>
    </recommendedName>
</protein>
<dbReference type="AlphaFoldDB" id="G8R439"/>
<evidence type="ECO:0008006" key="3">
    <source>
        <dbReference type="Google" id="ProtNLM"/>
    </source>
</evidence>
<dbReference type="HOGENOM" id="CLU_1502053_0_0_10"/>
<accession>G8R439</accession>
<keyword evidence="2" id="KW-1185">Reference proteome</keyword>
<sequence length="179" mass="19881">MLHIKKVSLLTLIASFVILLSCKKEDKESVIQVVSEFPYEKRLEGSWKLKAVEYDSEIPDFTGSGSPTRVSGSGVSVNGKINFQRNPNLMDYNFSFIAMVDLTGTGFPLPIPIDFEGSGEWTTTSDQSKVILTDGETEFIFDVLVNEEDIQVLETTISQDFQGILSLEVDVVLAFDKVN</sequence>
<proteinExistence type="predicted"/>
<evidence type="ECO:0000313" key="1">
    <source>
        <dbReference type="EMBL" id="AEV33106.1"/>
    </source>
</evidence>